<comment type="caution">
    <text evidence="1">The sequence shown here is derived from an EMBL/GenBank/DDBJ whole genome shotgun (WGS) entry which is preliminary data.</text>
</comment>
<evidence type="ECO:0000313" key="2">
    <source>
        <dbReference type="Proteomes" id="UP000461880"/>
    </source>
</evidence>
<dbReference type="EMBL" id="VUMN01000010">
    <property type="protein sequence ID" value="MSS58406.1"/>
    <property type="molecule type" value="Genomic_DNA"/>
</dbReference>
<dbReference type="NCBIfam" id="NF047593">
    <property type="entry name" value="IS66_ISAeme5_TnpA"/>
    <property type="match status" value="1"/>
</dbReference>
<dbReference type="RefSeq" id="WP_105303206.1">
    <property type="nucleotide sequence ID" value="NZ_VUMN01000010.1"/>
</dbReference>
<name>A0A7X2NRU3_9FIRM</name>
<evidence type="ECO:0000313" key="1">
    <source>
        <dbReference type="EMBL" id="MSS58406.1"/>
    </source>
</evidence>
<keyword evidence="2" id="KW-1185">Reference proteome</keyword>
<dbReference type="AlphaFoldDB" id="A0A7X2NRU3"/>
<reference evidence="1 2" key="1">
    <citation type="submission" date="2019-08" db="EMBL/GenBank/DDBJ databases">
        <title>In-depth cultivation of the pig gut microbiome towards novel bacterial diversity and tailored functional studies.</title>
        <authorList>
            <person name="Wylensek D."/>
            <person name="Hitch T.C.A."/>
            <person name="Clavel T."/>
        </authorList>
    </citation>
    <scope>NUCLEOTIDE SEQUENCE [LARGE SCALE GENOMIC DNA]</scope>
    <source>
        <strain evidence="1 2">Oil+RF-744-GAM-WT-6</strain>
    </source>
</reference>
<protein>
    <submittedName>
        <fullName evidence="1">Uncharacterized protein</fullName>
    </submittedName>
</protein>
<sequence>MVKDIHTHEWWLPFLTEYQQSGKTIKDYCKEKGFNYDAFYWHLHREQREAVDDCGSDCYEVLPVAVTDHTSEFIRVEINGVNICGSTDDLRRLLGI</sequence>
<dbReference type="Proteomes" id="UP000461880">
    <property type="component" value="Unassembled WGS sequence"/>
</dbReference>
<gene>
    <name evidence="1" type="ORF">FYJ51_05760</name>
</gene>
<proteinExistence type="predicted"/>
<accession>A0A7X2NRU3</accession>
<organism evidence="1 2">
    <name type="scientific">Stecheria intestinalis</name>
    <dbReference type="NCBI Taxonomy" id="2606630"/>
    <lineage>
        <taxon>Bacteria</taxon>
        <taxon>Bacillati</taxon>
        <taxon>Bacillota</taxon>
        <taxon>Erysipelotrichia</taxon>
        <taxon>Erysipelotrichales</taxon>
        <taxon>Erysipelotrichaceae</taxon>
        <taxon>Stecheria</taxon>
    </lineage>
</organism>